<organism evidence="6 7">
    <name type="scientific">Microlunatus capsulatus</name>
    <dbReference type="NCBI Taxonomy" id="99117"/>
    <lineage>
        <taxon>Bacteria</taxon>
        <taxon>Bacillati</taxon>
        <taxon>Actinomycetota</taxon>
        <taxon>Actinomycetes</taxon>
        <taxon>Propionibacteriales</taxon>
        <taxon>Propionibacteriaceae</taxon>
        <taxon>Microlunatus</taxon>
    </lineage>
</organism>
<dbReference type="SUPFAM" id="SSF55781">
    <property type="entry name" value="GAF domain-like"/>
    <property type="match status" value="1"/>
</dbReference>
<dbReference type="EMBL" id="JAGIOB010000001">
    <property type="protein sequence ID" value="MBP2415507.1"/>
    <property type="molecule type" value="Genomic_DNA"/>
</dbReference>
<comment type="caution">
    <text evidence="6">The sequence shown here is derived from an EMBL/GenBank/DDBJ whole genome shotgun (WGS) entry which is preliminary data.</text>
</comment>
<dbReference type="InterPro" id="IPR029016">
    <property type="entry name" value="GAF-like_dom_sf"/>
</dbReference>
<dbReference type="InterPro" id="IPR005561">
    <property type="entry name" value="ANTAR"/>
</dbReference>
<dbReference type="Gene3D" id="3.30.450.40">
    <property type="match status" value="1"/>
</dbReference>
<dbReference type="PROSITE" id="PS50921">
    <property type="entry name" value="ANTAR"/>
    <property type="match status" value="1"/>
</dbReference>
<evidence type="ECO:0000259" key="5">
    <source>
        <dbReference type="PROSITE" id="PS50921"/>
    </source>
</evidence>
<name>A0ABS4Z390_9ACTN</name>
<dbReference type="SMART" id="SM01012">
    <property type="entry name" value="ANTAR"/>
    <property type="match status" value="1"/>
</dbReference>
<evidence type="ECO:0000256" key="1">
    <source>
        <dbReference type="ARBA" id="ARBA00022679"/>
    </source>
</evidence>
<evidence type="ECO:0000256" key="3">
    <source>
        <dbReference type="ARBA" id="ARBA00023015"/>
    </source>
</evidence>
<sequence>MDLTGMHEELARVVVHDRELDEVLHDITGIAHRAMPGCDAASITLVRAAEGHTAAYDGQLALDADELQYAEGYGPCLDAGRAGEVLLVRDTRTEDRWPEYTARAAERGIGSSLSLPLPFQYATVGALNTYAVRPDAFSDEDVARGEEVATWVALAIGNAESSSMTNQELRDLRTAMVSRATIEQAKGVLMERYRVTAEQAFTLLARASQHGNVKLRDVADELVQTGVLRGATRTR</sequence>
<dbReference type="InterPro" id="IPR011006">
    <property type="entry name" value="CheY-like_superfamily"/>
</dbReference>
<dbReference type="InterPro" id="IPR003018">
    <property type="entry name" value="GAF"/>
</dbReference>
<keyword evidence="1" id="KW-0808">Transferase</keyword>
<keyword evidence="3" id="KW-0805">Transcription regulation</keyword>
<dbReference type="SMART" id="SM00065">
    <property type="entry name" value="GAF"/>
    <property type="match status" value="1"/>
</dbReference>
<dbReference type="Proteomes" id="UP000758168">
    <property type="component" value="Unassembled WGS sequence"/>
</dbReference>
<dbReference type="RefSeq" id="WP_210052573.1">
    <property type="nucleotide sequence ID" value="NZ_BAAAMH010000022.1"/>
</dbReference>
<dbReference type="Pfam" id="PF13185">
    <property type="entry name" value="GAF_2"/>
    <property type="match status" value="1"/>
</dbReference>
<dbReference type="SUPFAM" id="SSF52172">
    <property type="entry name" value="CheY-like"/>
    <property type="match status" value="1"/>
</dbReference>
<accession>A0ABS4Z390</accession>
<dbReference type="Gene3D" id="1.10.10.10">
    <property type="entry name" value="Winged helix-like DNA-binding domain superfamily/Winged helix DNA-binding domain"/>
    <property type="match status" value="1"/>
</dbReference>
<dbReference type="InterPro" id="IPR036388">
    <property type="entry name" value="WH-like_DNA-bd_sf"/>
</dbReference>
<protein>
    <submittedName>
        <fullName evidence="6">GAF domain-containing protein</fullName>
    </submittedName>
</protein>
<keyword evidence="2" id="KW-0418">Kinase</keyword>
<keyword evidence="7" id="KW-1185">Reference proteome</keyword>
<evidence type="ECO:0000313" key="7">
    <source>
        <dbReference type="Proteomes" id="UP000758168"/>
    </source>
</evidence>
<evidence type="ECO:0000256" key="4">
    <source>
        <dbReference type="ARBA" id="ARBA00023163"/>
    </source>
</evidence>
<proteinExistence type="predicted"/>
<dbReference type="PIRSF" id="PIRSF036625">
    <property type="entry name" value="GAF_ANTAR"/>
    <property type="match status" value="1"/>
</dbReference>
<feature type="domain" description="ANTAR" evidence="5">
    <location>
        <begin position="162"/>
        <end position="223"/>
    </location>
</feature>
<dbReference type="InterPro" id="IPR012074">
    <property type="entry name" value="GAF_ANTAR"/>
</dbReference>
<keyword evidence="4" id="KW-0804">Transcription</keyword>
<dbReference type="Pfam" id="PF03861">
    <property type="entry name" value="ANTAR"/>
    <property type="match status" value="1"/>
</dbReference>
<evidence type="ECO:0000313" key="6">
    <source>
        <dbReference type="EMBL" id="MBP2415507.1"/>
    </source>
</evidence>
<reference evidence="6 7" key="1">
    <citation type="submission" date="2021-03" db="EMBL/GenBank/DDBJ databases">
        <title>Sequencing the genomes of 1000 actinobacteria strains.</title>
        <authorList>
            <person name="Klenk H.-P."/>
        </authorList>
    </citation>
    <scope>NUCLEOTIDE SEQUENCE [LARGE SCALE GENOMIC DNA]</scope>
    <source>
        <strain evidence="6 7">DSM 12936</strain>
    </source>
</reference>
<gene>
    <name evidence="6" type="ORF">JOF54_000429</name>
</gene>
<evidence type="ECO:0000256" key="2">
    <source>
        <dbReference type="ARBA" id="ARBA00022777"/>
    </source>
</evidence>